<dbReference type="CDD" id="cd12797">
    <property type="entry name" value="M23_peptidase"/>
    <property type="match status" value="1"/>
</dbReference>
<dbReference type="PANTHER" id="PTHR21666">
    <property type="entry name" value="PEPTIDASE-RELATED"/>
    <property type="match status" value="1"/>
</dbReference>
<dbReference type="SUPFAM" id="SSF51261">
    <property type="entry name" value="Duplicated hybrid motif"/>
    <property type="match status" value="1"/>
</dbReference>
<dbReference type="RefSeq" id="WP_110986051.1">
    <property type="nucleotide sequence ID" value="NZ_CAWNWM010000005.1"/>
</dbReference>
<name>A0A2W1JJD4_9CYAN</name>
<evidence type="ECO:0000313" key="3">
    <source>
        <dbReference type="EMBL" id="PZD73538.1"/>
    </source>
</evidence>
<dbReference type="AlphaFoldDB" id="A0A2W1JJD4"/>
<keyword evidence="3" id="KW-0378">Hydrolase</keyword>
<dbReference type="PANTHER" id="PTHR21666:SF286">
    <property type="entry name" value="LIPOPROTEIN NLPD"/>
    <property type="match status" value="1"/>
</dbReference>
<evidence type="ECO:0000259" key="2">
    <source>
        <dbReference type="Pfam" id="PF01551"/>
    </source>
</evidence>
<proteinExistence type="predicted"/>
<sequence length="278" mass="30762">MSLFTGCAQSFQKIVRPCLLGIPIVLLTAVVARQSSQVRHSSIPDSHSTEEHQHHEAAHQGTGDIPHELSYEFSKRNHPLLSLPPNLKLEPALQEMIQQTAAREAAHPRGVPVFKAGISAEFGMRRNPFGKGLHFHEGIDLVRPHGTPVYSTADGMVKRAKSSRINGNYVVVDHGYGNKTLYAHLSRYVVARNMKVKRGQLLGYIGSTGRSTGPHLHYGLYHQNEPINPYAYMYDLQPTLADATYACGRFVPKSVGSDSVRLALSRTCTQPDIQSQFD</sequence>
<dbReference type="InterPro" id="IPR011055">
    <property type="entry name" value="Dup_hybrid_motif"/>
</dbReference>
<dbReference type="Pfam" id="PF01551">
    <property type="entry name" value="Peptidase_M23"/>
    <property type="match status" value="1"/>
</dbReference>
<evidence type="ECO:0000256" key="1">
    <source>
        <dbReference type="SAM" id="MobiDB-lite"/>
    </source>
</evidence>
<feature type="compositionally biased region" description="Basic and acidic residues" evidence="1">
    <location>
        <begin position="47"/>
        <end position="58"/>
    </location>
</feature>
<keyword evidence="4" id="KW-1185">Reference proteome</keyword>
<dbReference type="OrthoDB" id="507840at2"/>
<organism evidence="3 4">
    <name type="scientific">Acaryochloris thomasi RCC1774</name>
    <dbReference type="NCBI Taxonomy" id="1764569"/>
    <lineage>
        <taxon>Bacteria</taxon>
        <taxon>Bacillati</taxon>
        <taxon>Cyanobacteriota</taxon>
        <taxon>Cyanophyceae</taxon>
        <taxon>Acaryochloridales</taxon>
        <taxon>Acaryochloridaceae</taxon>
        <taxon>Acaryochloris</taxon>
        <taxon>Acaryochloris thomasi</taxon>
    </lineage>
</organism>
<feature type="region of interest" description="Disordered" evidence="1">
    <location>
        <begin position="38"/>
        <end position="64"/>
    </location>
</feature>
<protein>
    <submittedName>
        <fullName evidence="3">Murein DD-endopeptidase MepM</fullName>
        <ecNumber evidence="3">3.4.24.-</ecNumber>
    </submittedName>
</protein>
<dbReference type="EMBL" id="PQWO01000005">
    <property type="protein sequence ID" value="PZD73538.1"/>
    <property type="molecule type" value="Genomic_DNA"/>
</dbReference>
<dbReference type="InterPro" id="IPR050570">
    <property type="entry name" value="Cell_wall_metabolism_enzyme"/>
</dbReference>
<dbReference type="InterPro" id="IPR016047">
    <property type="entry name" value="M23ase_b-sheet_dom"/>
</dbReference>
<dbReference type="GO" id="GO:0004222">
    <property type="term" value="F:metalloendopeptidase activity"/>
    <property type="evidence" value="ECO:0007669"/>
    <property type="project" value="TreeGrafter"/>
</dbReference>
<reference evidence="3 4" key="1">
    <citation type="journal article" date="2018" name="Sci. Rep.">
        <title>A novel species of the marine cyanobacterium Acaryochloris with a unique pigment content and lifestyle.</title>
        <authorList>
            <person name="Partensky F."/>
            <person name="Six C."/>
            <person name="Ratin M."/>
            <person name="Garczarek L."/>
            <person name="Vaulot D."/>
            <person name="Probert I."/>
            <person name="Calteau A."/>
            <person name="Gourvil P."/>
            <person name="Marie D."/>
            <person name="Grebert T."/>
            <person name="Bouchier C."/>
            <person name="Le Panse S."/>
            <person name="Gachenot M."/>
            <person name="Rodriguez F."/>
            <person name="Garrido J.L."/>
        </authorList>
    </citation>
    <scope>NUCLEOTIDE SEQUENCE [LARGE SCALE GENOMIC DNA]</scope>
    <source>
        <strain evidence="3 4">RCC1774</strain>
    </source>
</reference>
<comment type="caution">
    <text evidence="3">The sequence shown here is derived from an EMBL/GenBank/DDBJ whole genome shotgun (WGS) entry which is preliminary data.</text>
</comment>
<accession>A0A2W1JJD4</accession>
<evidence type="ECO:0000313" key="4">
    <source>
        <dbReference type="Proteomes" id="UP000248857"/>
    </source>
</evidence>
<dbReference type="Gene3D" id="2.70.70.10">
    <property type="entry name" value="Glucose Permease (Domain IIA)"/>
    <property type="match status" value="1"/>
</dbReference>
<dbReference type="EC" id="3.4.24.-" evidence="3"/>
<feature type="domain" description="M23ase beta-sheet core" evidence="2">
    <location>
        <begin position="135"/>
        <end position="229"/>
    </location>
</feature>
<dbReference type="Proteomes" id="UP000248857">
    <property type="component" value="Unassembled WGS sequence"/>
</dbReference>
<gene>
    <name evidence="3" type="primary">mepM_6</name>
    <name evidence="3" type="ORF">C1752_02090</name>
</gene>